<proteinExistence type="predicted"/>
<dbReference type="PANTHER" id="PTHR23227">
    <property type="entry name" value="BUCENTAUR RELATED"/>
    <property type="match status" value="1"/>
</dbReference>
<dbReference type="InterPro" id="IPR036691">
    <property type="entry name" value="Endo/exonu/phosph_ase_sf"/>
</dbReference>
<dbReference type="InterPro" id="IPR027124">
    <property type="entry name" value="Swc5/CFDP1/2"/>
</dbReference>
<dbReference type="GO" id="GO:0003824">
    <property type="term" value="F:catalytic activity"/>
    <property type="evidence" value="ECO:0007669"/>
    <property type="project" value="InterPro"/>
</dbReference>
<dbReference type="SUPFAM" id="SSF56219">
    <property type="entry name" value="DNase I-like"/>
    <property type="match status" value="1"/>
</dbReference>
<dbReference type="Pfam" id="PF14529">
    <property type="entry name" value="Exo_endo_phos_2"/>
    <property type="match status" value="1"/>
</dbReference>
<dbReference type="EMBL" id="WIXE01001303">
    <property type="protein sequence ID" value="KAK5985826.1"/>
    <property type="molecule type" value="Genomic_DNA"/>
</dbReference>
<reference evidence="2 3" key="1">
    <citation type="submission" date="2019-10" db="EMBL/GenBank/DDBJ databases">
        <title>Assembly and Annotation for the nematode Trichostrongylus colubriformis.</title>
        <authorList>
            <person name="Martin J."/>
        </authorList>
    </citation>
    <scope>NUCLEOTIDE SEQUENCE [LARGE SCALE GENOMIC DNA]</scope>
    <source>
        <strain evidence="2">G859</strain>
        <tissue evidence="2">Whole worm</tissue>
    </source>
</reference>
<keyword evidence="3" id="KW-1185">Reference proteome</keyword>
<feature type="domain" description="Endonuclease/exonuclease/phosphatase" evidence="1">
    <location>
        <begin position="54"/>
        <end position="166"/>
    </location>
</feature>
<evidence type="ECO:0000313" key="2">
    <source>
        <dbReference type="EMBL" id="KAK5985826.1"/>
    </source>
</evidence>
<evidence type="ECO:0000313" key="3">
    <source>
        <dbReference type="Proteomes" id="UP001331761"/>
    </source>
</evidence>
<organism evidence="2 3">
    <name type="scientific">Trichostrongylus colubriformis</name>
    <name type="common">Black scour worm</name>
    <dbReference type="NCBI Taxonomy" id="6319"/>
    <lineage>
        <taxon>Eukaryota</taxon>
        <taxon>Metazoa</taxon>
        <taxon>Ecdysozoa</taxon>
        <taxon>Nematoda</taxon>
        <taxon>Chromadorea</taxon>
        <taxon>Rhabditida</taxon>
        <taxon>Rhabditina</taxon>
        <taxon>Rhabditomorpha</taxon>
        <taxon>Strongyloidea</taxon>
        <taxon>Trichostrongylidae</taxon>
        <taxon>Trichostrongylus</taxon>
    </lineage>
</organism>
<name>A0AAN8FTR0_TRICO</name>
<protein>
    <submittedName>
        <fullName evidence="2">Endo/exonuclease/phosphatase domain-containing protein</fullName>
    </submittedName>
</protein>
<dbReference type="Proteomes" id="UP001331761">
    <property type="component" value="Unassembled WGS sequence"/>
</dbReference>
<dbReference type="Gene3D" id="3.60.10.10">
    <property type="entry name" value="Endonuclease/exonuclease/phosphatase"/>
    <property type="match status" value="1"/>
</dbReference>
<dbReference type="InterPro" id="IPR005135">
    <property type="entry name" value="Endo/exonuclease/phosphatase"/>
</dbReference>
<dbReference type="PANTHER" id="PTHR23227:SF67">
    <property type="entry name" value="CRANIOFACIAL DEVELOPMENT PROTEIN 2-LIKE"/>
    <property type="match status" value="1"/>
</dbReference>
<accession>A0AAN8FTR0</accession>
<evidence type="ECO:0000259" key="1">
    <source>
        <dbReference type="Pfam" id="PF14529"/>
    </source>
</evidence>
<dbReference type="AlphaFoldDB" id="A0AAN8FTR0"/>
<gene>
    <name evidence="2" type="ORF">GCK32_007907</name>
</gene>
<comment type="caution">
    <text evidence="2">The sequence shown here is derived from an EMBL/GenBank/DDBJ whole genome shotgun (WGS) entry which is preliminary data.</text>
</comment>
<sequence length="207" mass="24166">MFRRECYVDLTTKVRNLRVIQGYAPTTAHSDVEYEEFLEQISRALSARFHYQNSAVPRKKRKLSKIVGGDFNAKIGSGEENEKFIEKYGLGIRNKRGEILANFCSESELYVMNNRFKKRRSRKWTWILPNMQTKNAIDFVLSTDQSIFSDVDIMGRFKFVSDHRFVMAKIRIQSKHHRYPRAVRTTTNINESVFAAALECLVSDRVP</sequence>